<dbReference type="EnsemblMetazoa" id="ISCW008418-RA">
    <property type="protein sequence ID" value="ISCW008418-PA"/>
    <property type="gene ID" value="ISCW008418"/>
</dbReference>
<feature type="signal peptide" evidence="2">
    <location>
        <begin position="1"/>
        <end position="19"/>
    </location>
</feature>
<evidence type="ECO:0000256" key="2">
    <source>
        <dbReference type="SAM" id="SignalP"/>
    </source>
</evidence>
<dbReference type="PaxDb" id="6945-B7PX49"/>
<evidence type="ECO:0000313" key="5">
    <source>
        <dbReference type="Proteomes" id="UP000001555"/>
    </source>
</evidence>
<feature type="transmembrane region" description="Helical" evidence="1">
    <location>
        <begin position="43"/>
        <end position="64"/>
    </location>
</feature>
<proteinExistence type="predicted"/>
<gene>
    <name evidence="3" type="ORF">IscW_ISCW008418</name>
</gene>
<reference evidence="4" key="2">
    <citation type="submission" date="2020-05" db="UniProtKB">
        <authorList>
            <consortium name="EnsemblMetazoa"/>
        </authorList>
    </citation>
    <scope>IDENTIFICATION</scope>
    <source>
        <strain evidence="4">wikel</strain>
    </source>
</reference>
<protein>
    <recommendedName>
        <fullName evidence="6">Secreted protein</fullName>
    </recommendedName>
</protein>
<feature type="chain" id="PRO_5014568163" description="Secreted protein" evidence="2">
    <location>
        <begin position="20"/>
        <end position="112"/>
    </location>
</feature>
<dbReference type="Proteomes" id="UP000001555">
    <property type="component" value="Unassembled WGS sequence"/>
</dbReference>
<dbReference type="EMBL" id="ABJB010835857">
    <property type="status" value="NOT_ANNOTATED_CDS"/>
    <property type="molecule type" value="Genomic_DNA"/>
</dbReference>
<keyword evidence="2" id="KW-0732">Signal</keyword>
<keyword evidence="1" id="KW-0472">Membrane</keyword>
<evidence type="ECO:0000313" key="3">
    <source>
        <dbReference type="EMBL" id="EEC11171.1"/>
    </source>
</evidence>
<evidence type="ECO:0000313" key="4">
    <source>
        <dbReference type="EnsemblMetazoa" id="ISCW008418-PA"/>
    </source>
</evidence>
<dbReference type="VEuPathDB" id="VectorBase:ISCI008418"/>
<organism>
    <name type="scientific">Ixodes scapularis</name>
    <name type="common">Black-legged tick</name>
    <name type="synonym">Deer tick</name>
    <dbReference type="NCBI Taxonomy" id="6945"/>
    <lineage>
        <taxon>Eukaryota</taxon>
        <taxon>Metazoa</taxon>
        <taxon>Ecdysozoa</taxon>
        <taxon>Arthropoda</taxon>
        <taxon>Chelicerata</taxon>
        <taxon>Arachnida</taxon>
        <taxon>Acari</taxon>
        <taxon>Parasitiformes</taxon>
        <taxon>Ixodida</taxon>
        <taxon>Ixodoidea</taxon>
        <taxon>Ixodidae</taxon>
        <taxon>Ixodinae</taxon>
        <taxon>Ixodes</taxon>
    </lineage>
</organism>
<dbReference type="AlphaFoldDB" id="B7PX49"/>
<accession>B7PX49</accession>
<name>B7PX49_IXOSC</name>
<keyword evidence="5" id="KW-1185">Reference proteome</keyword>
<dbReference type="HOGENOM" id="CLU_2148585_0_0_1"/>
<dbReference type="VEuPathDB" id="VectorBase:ISCW008418"/>
<reference evidence="3 5" key="1">
    <citation type="submission" date="2008-03" db="EMBL/GenBank/DDBJ databases">
        <title>Annotation of Ixodes scapularis.</title>
        <authorList>
            <consortium name="Ixodes scapularis Genome Project Consortium"/>
            <person name="Caler E."/>
            <person name="Hannick L.I."/>
            <person name="Bidwell S."/>
            <person name="Joardar V."/>
            <person name="Thiagarajan M."/>
            <person name="Amedeo P."/>
            <person name="Galinsky K.J."/>
            <person name="Schobel S."/>
            <person name="Inman J."/>
            <person name="Hostetler J."/>
            <person name="Miller J."/>
            <person name="Hammond M."/>
            <person name="Megy K."/>
            <person name="Lawson D."/>
            <person name="Kodira C."/>
            <person name="Sutton G."/>
            <person name="Meyer J."/>
            <person name="Hill C.A."/>
            <person name="Birren B."/>
            <person name="Nene V."/>
            <person name="Collins F."/>
            <person name="Alarcon-Chaidez F."/>
            <person name="Wikel S."/>
            <person name="Strausberg R."/>
        </authorList>
    </citation>
    <scope>NUCLEOTIDE SEQUENCE [LARGE SCALE GENOMIC DNA]</scope>
    <source>
        <strain evidence="5">Wikel</strain>
        <strain evidence="3">Wikel colony</strain>
    </source>
</reference>
<dbReference type="EMBL" id="ABJB010078249">
    <property type="status" value="NOT_ANNOTATED_CDS"/>
    <property type="molecule type" value="Genomic_DNA"/>
</dbReference>
<evidence type="ECO:0008006" key="6">
    <source>
        <dbReference type="Google" id="ProtNLM"/>
    </source>
</evidence>
<evidence type="ECO:0000256" key="1">
    <source>
        <dbReference type="SAM" id="Phobius"/>
    </source>
</evidence>
<sequence>MTFALLLVVGLLLAHGVAGAIPYPDHENNDIDDLVNTVRAVSIFCFACFTLACLILLFEMDCVLPRRRRRLGRKPRFRRPLFSSRFKVHEIECSLRFIYEVPDKAACHKTTC</sequence>
<keyword evidence="1" id="KW-0812">Transmembrane</keyword>
<dbReference type="InParanoid" id="B7PX49"/>
<keyword evidence="1" id="KW-1133">Transmembrane helix</keyword>
<dbReference type="EMBL" id="DS811603">
    <property type="protein sequence ID" value="EEC11171.1"/>
    <property type="molecule type" value="Genomic_DNA"/>
</dbReference>